<accession>A0A834BK48</accession>
<evidence type="ECO:0000313" key="3">
    <source>
        <dbReference type="Proteomes" id="UP000664940"/>
    </source>
</evidence>
<proteinExistence type="predicted"/>
<feature type="region of interest" description="Disordered" evidence="1">
    <location>
        <begin position="136"/>
        <end position="155"/>
    </location>
</feature>
<organism evidence="2 3">
    <name type="scientific">Phyllostomus discolor</name>
    <name type="common">pale spear-nosed bat</name>
    <dbReference type="NCBI Taxonomy" id="89673"/>
    <lineage>
        <taxon>Eukaryota</taxon>
        <taxon>Metazoa</taxon>
        <taxon>Chordata</taxon>
        <taxon>Craniata</taxon>
        <taxon>Vertebrata</taxon>
        <taxon>Euteleostomi</taxon>
        <taxon>Mammalia</taxon>
        <taxon>Eutheria</taxon>
        <taxon>Laurasiatheria</taxon>
        <taxon>Chiroptera</taxon>
        <taxon>Yangochiroptera</taxon>
        <taxon>Phyllostomidae</taxon>
        <taxon>Phyllostominae</taxon>
        <taxon>Phyllostomus</taxon>
    </lineage>
</organism>
<reference evidence="2 3" key="1">
    <citation type="journal article" date="2020" name="Nature">
        <title>Six reference-quality genomes reveal evolution of bat adaptations.</title>
        <authorList>
            <person name="Jebb D."/>
            <person name="Huang Z."/>
            <person name="Pippel M."/>
            <person name="Hughes G.M."/>
            <person name="Lavrichenko K."/>
            <person name="Devanna P."/>
            <person name="Winkler S."/>
            <person name="Jermiin L.S."/>
            <person name="Skirmuntt E.C."/>
            <person name="Katzourakis A."/>
            <person name="Burkitt-Gray L."/>
            <person name="Ray D.A."/>
            <person name="Sullivan K.A.M."/>
            <person name="Roscito J.G."/>
            <person name="Kirilenko B.M."/>
            <person name="Davalos L.M."/>
            <person name="Corthals A.P."/>
            <person name="Power M.L."/>
            <person name="Jones G."/>
            <person name="Ransome R.D."/>
            <person name="Dechmann D.K.N."/>
            <person name="Locatelli A.G."/>
            <person name="Puechmaille S.J."/>
            <person name="Fedrigo O."/>
            <person name="Jarvis E.D."/>
            <person name="Hiller M."/>
            <person name="Vernes S.C."/>
            <person name="Myers E.W."/>
            <person name="Teeling E.C."/>
        </authorList>
    </citation>
    <scope>NUCLEOTIDE SEQUENCE [LARGE SCALE GENOMIC DNA]</scope>
    <source>
        <strain evidence="2">Bat1K_MPI-CBG_1</strain>
    </source>
</reference>
<dbReference type="EMBL" id="JABVXQ010000001">
    <property type="protein sequence ID" value="KAF6131198.1"/>
    <property type="molecule type" value="Genomic_DNA"/>
</dbReference>
<sequence length="177" mass="19434">MHQATCWQFRVHEIEPDPDRSSEFPRKTDCKPITEQWEIYRRDCSARSPAGPLGEGLGALGASCQHPRHVSQCSSNIYMSSLKPVPGIWSCLNDSLKLFGWNYLQNWGMNSKGCEWHPPGLQAPALTGGDREAKRCAQGKPPVWGRRAGAASEAPSVETEGRLPGVCSAFHCPLSTS</sequence>
<evidence type="ECO:0000256" key="1">
    <source>
        <dbReference type="SAM" id="MobiDB-lite"/>
    </source>
</evidence>
<comment type="caution">
    <text evidence="2">The sequence shown here is derived from an EMBL/GenBank/DDBJ whole genome shotgun (WGS) entry which is preliminary data.</text>
</comment>
<evidence type="ECO:0000313" key="2">
    <source>
        <dbReference type="EMBL" id="KAF6131198.1"/>
    </source>
</evidence>
<dbReference type="Proteomes" id="UP000664940">
    <property type="component" value="Unassembled WGS sequence"/>
</dbReference>
<protein>
    <submittedName>
        <fullName evidence="2">Uncharacterized protein</fullName>
    </submittedName>
</protein>
<dbReference type="AlphaFoldDB" id="A0A834BK48"/>
<gene>
    <name evidence="2" type="ORF">HJG60_008068</name>
</gene>
<name>A0A834BK48_9CHIR</name>